<organism evidence="3 4">
    <name type="scientific">Batillaria attramentaria</name>
    <dbReference type="NCBI Taxonomy" id="370345"/>
    <lineage>
        <taxon>Eukaryota</taxon>
        <taxon>Metazoa</taxon>
        <taxon>Spiralia</taxon>
        <taxon>Lophotrochozoa</taxon>
        <taxon>Mollusca</taxon>
        <taxon>Gastropoda</taxon>
        <taxon>Caenogastropoda</taxon>
        <taxon>Sorbeoconcha</taxon>
        <taxon>Cerithioidea</taxon>
        <taxon>Batillariidae</taxon>
        <taxon>Batillaria</taxon>
    </lineage>
</organism>
<sequence>MQKRKVLRWLSKERYPLFVHTPLAHEYRLCCKLRRISFALRLDDKDEDGQKMLETFSVNLLGSVAGMHLFRQYLQNKCGARVYACWMHVQFFRNTNDRALRESLLKEIRRLYLDPEAFGYVSGGELLRDVLVSELLTFTLLPTREKKLSSEIVGAHPLRPRELDPSSPHALQRVQHVLLDALRTYWVPCYVIHVLNTEPSRVVKKLFKTSVDDPVDGSTLERLLEKCSVFQTSTLSYPRPSLDDDEEESSLDSLPQEVHYTVSNVSLGSSITSLSSSTVPEESTTSISSELVYTRVFGTAAPLSGDTERQEQPSCSYAHGGLVGSGSGGFQVSSLSILGSDSDNTTLTSRDTSTSEASADQPVDMDSNNNARNPAEVDSDSQSPPSGDGRSSLRTRHQPAEETDTTSGDRNIPGSKRKTATFLGSTSSTFLRHLQARETFRDSTTLMPNEVVKEPEGSKLEMEETTKSVEPEEEEPRYVEDNVLFTAGTLANITRVALTEMTMRREEMEHMTRLLMHYVFGKRDMEKEHPVTDRRTLCLLACDHLCGSPFRTYLSERGQKLHVKYFDFWSAMRRNLQLKDSCGFHKHGRRDRERERELQLMEIADMFLLSHDFGVLGLTPELKMRLHDDLNNNSWQSPLINAVQDVLSNVLSIPMTQYIIHDLDVFRLEVFDLDRPDFEFLDNPGLECDFDSDLPLRVPSSLGTLLHRRKRAAELKTFQQRRWLSSPWVREGAMDPREDAEHILPKDAKHRTVDVSVGVLYEQHRLKAFQYFLLLCEDLYLEPLCDVGFLTDMNWSNYGSLHVPVSKPVRSKAMDNLMPWRRRRISSATLNRPCLVTRILMSTIRSDTDVSLRETDEAKASRDKDITRHRRRRVALELERPLKPK</sequence>
<protein>
    <recommendedName>
        <fullName evidence="2">RGS domain-containing protein</fullName>
    </recommendedName>
</protein>
<feature type="region of interest" description="Disordered" evidence="1">
    <location>
        <begin position="454"/>
        <end position="476"/>
    </location>
</feature>
<comment type="caution">
    <text evidence="3">The sequence shown here is derived from an EMBL/GenBank/DDBJ whole genome shotgun (WGS) entry which is preliminary data.</text>
</comment>
<feature type="compositionally biased region" description="Low complexity" evidence="1">
    <location>
        <begin position="380"/>
        <end position="392"/>
    </location>
</feature>
<dbReference type="PANTHER" id="PTHR47079">
    <property type="entry name" value="REGULATOR OF G-PROTEIN SIGNALING PROTEIN-LIKE"/>
    <property type="match status" value="1"/>
</dbReference>
<evidence type="ECO:0000256" key="1">
    <source>
        <dbReference type="SAM" id="MobiDB-lite"/>
    </source>
</evidence>
<keyword evidence="4" id="KW-1185">Reference proteome</keyword>
<feature type="compositionally biased region" description="Polar residues" evidence="1">
    <location>
        <begin position="339"/>
        <end position="358"/>
    </location>
</feature>
<proteinExistence type="predicted"/>
<dbReference type="InterPro" id="IPR053282">
    <property type="entry name" value="RGS_domain-containing"/>
</dbReference>
<dbReference type="InterPro" id="IPR044926">
    <property type="entry name" value="RGS_subdomain_2"/>
</dbReference>
<dbReference type="PANTHER" id="PTHR47079:SF1">
    <property type="entry name" value="REGULATOR OF G-PROTEIN SIGNALING PROTEIN-LIKE"/>
    <property type="match status" value="1"/>
</dbReference>
<dbReference type="Gene3D" id="1.10.167.10">
    <property type="entry name" value="Regulator of G-protein Signalling 4, domain 2"/>
    <property type="match status" value="1"/>
</dbReference>
<reference evidence="3 4" key="1">
    <citation type="journal article" date="2023" name="Sci. Data">
        <title>Genome assembly of the Korean intertidal mud-creeper Batillaria attramentaria.</title>
        <authorList>
            <person name="Patra A.K."/>
            <person name="Ho P.T."/>
            <person name="Jun S."/>
            <person name="Lee S.J."/>
            <person name="Kim Y."/>
            <person name="Won Y.J."/>
        </authorList>
    </citation>
    <scope>NUCLEOTIDE SEQUENCE [LARGE SCALE GENOMIC DNA]</scope>
    <source>
        <strain evidence="3">Wonlab-2016</strain>
    </source>
</reference>
<dbReference type="EMBL" id="JACVVK020000029">
    <property type="protein sequence ID" value="KAK7501868.1"/>
    <property type="molecule type" value="Genomic_DNA"/>
</dbReference>
<dbReference type="PROSITE" id="PS50132">
    <property type="entry name" value="RGS"/>
    <property type="match status" value="1"/>
</dbReference>
<name>A0ABD0LRS7_9CAEN</name>
<feature type="region of interest" description="Disordered" evidence="1">
    <location>
        <begin position="339"/>
        <end position="424"/>
    </location>
</feature>
<dbReference type="InterPro" id="IPR016137">
    <property type="entry name" value="RGS"/>
</dbReference>
<dbReference type="Proteomes" id="UP001519460">
    <property type="component" value="Unassembled WGS sequence"/>
</dbReference>
<dbReference type="InterPro" id="IPR036305">
    <property type="entry name" value="RGS_sf"/>
</dbReference>
<evidence type="ECO:0000313" key="4">
    <source>
        <dbReference type="Proteomes" id="UP001519460"/>
    </source>
</evidence>
<gene>
    <name evidence="3" type="ORF">BaRGS_00006954</name>
</gene>
<dbReference type="AlphaFoldDB" id="A0ABD0LRS7"/>
<evidence type="ECO:0000259" key="2">
    <source>
        <dbReference type="PROSITE" id="PS50132"/>
    </source>
</evidence>
<feature type="domain" description="RGS" evidence="2">
    <location>
        <begin position="59"/>
        <end position="117"/>
    </location>
</feature>
<dbReference type="SUPFAM" id="SSF48097">
    <property type="entry name" value="Regulator of G-protein signaling, RGS"/>
    <property type="match status" value="1"/>
</dbReference>
<evidence type="ECO:0000313" key="3">
    <source>
        <dbReference type="EMBL" id="KAK7501868.1"/>
    </source>
</evidence>
<accession>A0ABD0LRS7</accession>